<evidence type="ECO:0000313" key="3">
    <source>
        <dbReference type="EMBL" id="MTW18794.1"/>
    </source>
</evidence>
<evidence type="ECO:0000256" key="1">
    <source>
        <dbReference type="ARBA" id="ARBA00023172"/>
    </source>
</evidence>
<evidence type="ECO:0000259" key="2">
    <source>
        <dbReference type="Pfam" id="PF12834"/>
    </source>
</evidence>
<dbReference type="InterPro" id="IPR024457">
    <property type="entry name" value="Putative_integrase_N"/>
</dbReference>
<gene>
    <name evidence="3" type="ORF">GJ689_21570</name>
</gene>
<dbReference type="InterPro" id="IPR011010">
    <property type="entry name" value="DNA_brk_join_enz"/>
</dbReference>
<dbReference type="RefSeq" id="WP_170300944.1">
    <property type="nucleotide sequence ID" value="NZ_WNKV01000020.1"/>
</dbReference>
<keyword evidence="1" id="KW-0233">DNA recombination</keyword>
<dbReference type="GO" id="GO:0015074">
    <property type="term" value="P:DNA integration"/>
    <property type="evidence" value="ECO:0007669"/>
    <property type="project" value="InterPro"/>
</dbReference>
<dbReference type="EMBL" id="WNKV01000020">
    <property type="protein sequence ID" value="MTW18794.1"/>
    <property type="molecule type" value="Genomic_DNA"/>
</dbReference>
<dbReference type="AlphaFoldDB" id="A0A9X4XS41"/>
<accession>A0A9X4XS41</accession>
<dbReference type="Proteomes" id="UP000438991">
    <property type="component" value="Unassembled WGS sequence"/>
</dbReference>
<evidence type="ECO:0000313" key="4">
    <source>
        <dbReference type="Proteomes" id="UP000438991"/>
    </source>
</evidence>
<dbReference type="InterPro" id="IPR013762">
    <property type="entry name" value="Integrase-like_cat_sf"/>
</dbReference>
<proteinExistence type="predicted"/>
<organism evidence="3 4">
    <name type="scientific">Rhodoplanes serenus</name>
    <dbReference type="NCBI Taxonomy" id="200615"/>
    <lineage>
        <taxon>Bacteria</taxon>
        <taxon>Pseudomonadati</taxon>
        <taxon>Pseudomonadota</taxon>
        <taxon>Alphaproteobacteria</taxon>
        <taxon>Hyphomicrobiales</taxon>
        <taxon>Nitrobacteraceae</taxon>
        <taxon>Rhodoplanes</taxon>
    </lineage>
</organism>
<dbReference type="GO" id="GO:0006310">
    <property type="term" value="P:DNA recombination"/>
    <property type="evidence" value="ECO:0007669"/>
    <property type="project" value="UniProtKB-KW"/>
</dbReference>
<name>A0A9X4XS41_9BRAD</name>
<dbReference type="Gene3D" id="1.10.443.10">
    <property type="entry name" value="Intergrase catalytic core"/>
    <property type="match status" value="1"/>
</dbReference>
<dbReference type="SUPFAM" id="SSF56349">
    <property type="entry name" value="DNA breaking-rejoining enzymes"/>
    <property type="match status" value="1"/>
</dbReference>
<comment type="caution">
    <text evidence="3">The sequence shown here is derived from an EMBL/GenBank/DDBJ whole genome shotgun (WGS) entry which is preliminary data.</text>
</comment>
<protein>
    <submittedName>
        <fullName evidence="3">Integrase</fullName>
    </submittedName>
</protein>
<reference evidence="3 4" key="1">
    <citation type="submission" date="2019-11" db="EMBL/GenBank/DDBJ databases">
        <title>Whole-genome sequence of Rhodoplanes serenus DSM 18633, type strain.</title>
        <authorList>
            <person name="Kyndt J.A."/>
            <person name="Meyer T.E."/>
        </authorList>
    </citation>
    <scope>NUCLEOTIDE SEQUENCE [LARGE SCALE GENOMIC DNA]</scope>
    <source>
        <strain evidence="3 4">DSM 18633</strain>
    </source>
</reference>
<feature type="domain" description="Putative integrase N-terminal" evidence="2">
    <location>
        <begin position="1"/>
        <end position="89"/>
    </location>
</feature>
<dbReference type="GO" id="GO:0003677">
    <property type="term" value="F:DNA binding"/>
    <property type="evidence" value="ECO:0007669"/>
    <property type="project" value="InterPro"/>
</dbReference>
<sequence>MDALAFDLKNITLAAGEGSYVTRAQRHRGLQLIARELRGLGFKLPAAGSLKPKHIEALVAHWKTAGLSAGTIKNRMGWVRFWAGKVRKAGVLPRDNDSLGIPDRHSFKGNRARVTVGQQLTALPDRMQLAIRLQMAFGLRLEESLKFRVSQADSGDAIALQASWCKGGRFREVPITHPRQRALLEEARALCGDGSLVPEGKTFIEYRKEMEHATWRAGIRNMHGHRHWYAQWRYQTLTGRPAPAAGGPTYERLSRAERAADYRARMTISRELGHNRLQITDTYLGSRFAPKGGA</sequence>
<dbReference type="Pfam" id="PF12834">
    <property type="entry name" value="Phage_int_SAM_2"/>
    <property type="match status" value="1"/>
</dbReference>